<accession>A0A3S0BK86</accession>
<dbReference type="RefSeq" id="WP_126142481.1">
    <property type="nucleotide sequence ID" value="NZ_RXHU01000050.1"/>
</dbReference>
<name>A0A3S0BK86_9BACL</name>
<evidence type="ECO:0000313" key="2">
    <source>
        <dbReference type="Proteomes" id="UP000276128"/>
    </source>
</evidence>
<dbReference type="AlphaFoldDB" id="A0A3S0BK86"/>
<comment type="caution">
    <text evidence="1">The sequence shown here is derived from an EMBL/GenBank/DDBJ whole genome shotgun (WGS) entry which is preliminary data.</text>
</comment>
<proteinExistence type="predicted"/>
<keyword evidence="2" id="KW-1185">Reference proteome</keyword>
<reference evidence="1 2" key="1">
    <citation type="submission" date="2018-12" db="EMBL/GenBank/DDBJ databases">
        <title>Bacillus ochoae sp. nov., Paenibacillus whitsoniae sp. nov., Paenibacillus spiritus sp. nov. Isolated from the Mars Exploration Rover during spacecraft assembly.</title>
        <authorList>
            <person name="Seuylemezian A."/>
            <person name="Vaishampayan P."/>
        </authorList>
    </citation>
    <scope>NUCLEOTIDE SEQUENCE [LARGE SCALE GENOMIC DNA]</scope>
    <source>
        <strain evidence="1 2">MER 54</strain>
    </source>
</reference>
<protein>
    <submittedName>
        <fullName evidence="1">Uncharacterized protein</fullName>
    </submittedName>
</protein>
<dbReference type="InterPro" id="IPR058870">
    <property type="entry name" value="YuzC"/>
</dbReference>
<dbReference type="Pfam" id="PF26344">
    <property type="entry name" value="YuzC"/>
    <property type="match status" value="1"/>
</dbReference>
<organism evidence="1 2">
    <name type="scientific">Paenibacillus whitsoniae</name>
    <dbReference type="NCBI Taxonomy" id="2496558"/>
    <lineage>
        <taxon>Bacteria</taxon>
        <taxon>Bacillati</taxon>
        <taxon>Bacillota</taxon>
        <taxon>Bacilli</taxon>
        <taxon>Bacillales</taxon>
        <taxon>Paenibacillaceae</taxon>
        <taxon>Paenibacillus</taxon>
    </lineage>
</organism>
<evidence type="ECO:0000313" key="1">
    <source>
        <dbReference type="EMBL" id="RTE08442.1"/>
    </source>
</evidence>
<sequence length="132" mass="14700">MYNDPSLYPYAPLHYYAYPPHPYHYAPYWAWDRDYPPVATNQLSNSIALSDIMLKDAALILSKLHDPVVAKQLMSNAQSGNQKEVDHIVHAFGSKSDVVTTYTPSTVQFSLGPKTTGGAPCCQLILSLKWGK</sequence>
<gene>
    <name evidence="1" type="ORF">EJQ19_17240</name>
</gene>
<dbReference type="Proteomes" id="UP000276128">
    <property type="component" value="Unassembled WGS sequence"/>
</dbReference>
<dbReference type="EMBL" id="RXHU01000050">
    <property type="protein sequence ID" value="RTE08442.1"/>
    <property type="molecule type" value="Genomic_DNA"/>
</dbReference>
<dbReference type="OrthoDB" id="2615349at2"/>